<evidence type="ECO:0000313" key="4">
    <source>
        <dbReference type="Proteomes" id="UP000248897"/>
    </source>
</evidence>
<reference evidence="3 4" key="1">
    <citation type="submission" date="2018-06" db="EMBL/GenBank/DDBJ databases">
        <authorList>
            <consortium name="Pathogen Informatics"/>
            <person name="Doyle S."/>
        </authorList>
    </citation>
    <scope>NUCLEOTIDE SEQUENCE [LARGE SCALE GENOMIC DNA]</scope>
    <source>
        <strain evidence="3 4">NCTC12961</strain>
    </source>
</reference>
<gene>
    <name evidence="2" type="ORF">I6G64_04635</name>
    <name evidence="3" type="ORF">NCTC12961_01882</name>
</gene>
<dbReference type="EMBL" id="LS483469">
    <property type="protein sequence ID" value="SQI35658.1"/>
    <property type="molecule type" value="Genomic_DNA"/>
</dbReference>
<dbReference type="InterPro" id="IPR025282">
    <property type="entry name" value="DUF4214"/>
</dbReference>
<sequence length="1012" mass="110829">MATLISEQQIGAVFYAIIRKSPTEKQLKMYADAFESRGIIAIKELVSTLIRSDEAIALYGNKKKFDIMSEVFVTAHGRNFGEVEFKLWLNEAAKPIEVNLFRIIDELISNKAPWPQLNDDWTQSGELNYPVQRVTDREHLIDKGHDNLFPGSSTSGTPGSGVTDIQGIFHILGAGLTQDVTDFWVVHLNNGTKTLLQATEKFIADRAYLSNVMDNTFINRLFDKGFERAPSQDELNKYLDLLSSGSSRAEVAIKILQSLRDSTNEQDQLAQQHLLAASHDYAPGELPALAYQEQIAALYLAAAGRGINAQALFGYSRELAAGKSYEEMVKLLLNSSEFTRYSSHLNGEPFVQKIYKSVYGVEADNDTVQRLLAYGSKESITSHIINDLLKTDPTSNDEFQDQFQFLFKIAYSLGFKNNATLTNTDEGTPRGNINSGVDHILSNTELAILEKITINLISSHNIDLTYAANVKDITITGSSEGMIKISDHLQNEFTKITINGHILDLHTGGAGEIIYINKTVDIASSPSKYTLGGGDDFLAWEGNNASAAGNKISKNITADGGDGNNKLSANFITFWTETTIRKGLNGNPDTKEVKYSSNLDQFKNFSLIDLAGYIGQVSGITYTVNTDGSITRTIDNVKNNTFDYGLFLDNASIISGGNVNDIGKSGFSITNANDFKATAGWINVININQAAANIYINNRSQINHNNQEYRFNVKDDVTHFNLFTNQKVANDQQKEYAELHEGEVISNYAGTFLFTGNNLTEINVDTTGSSEDKTAVSLKLQSTKIDTINISGDNLIALSVDFSSSLSNNNFVVNASDAAGINFFLADSVTKNITVIGGHSENSFKILDSNNAPVNSNGSIKFIGGNGSDFIDIDTGITATGGGGIDLFNIVRPGKGEHTLYDFNKDEDVIGLKNMDIYISNKKAGEKVPLTEHISGGNSLADYGYIENLYNPNTPLALTKKIGVVSTLDDHLEKNTFFVVDLNNNGVYDTTDSLIKVTGQPDTQQLAETLFY</sequence>
<dbReference type="EMBL" id="CP065673">
    <property type="protein sequence ID" value="QPS21709.1"/>
    <property type="molecule type" value="Genomic_DNA"/>
</dbReference>
<name>A0A2X4UJA7_SERPL</name>
<evidence type="ECO:0000313" key="3">
    <source>
        <dbReference type="EMBL" id="SQI35658.1"/>
    </source>
</evidence>
<dbReference type="Pfam" id="PF13946">
    <property type="entry name" value="DUF4214"/>
    <property type="match status" value="1"/>
</dbReference>
<proteinExistence type="predicted"/>
<protein>
    <submittedName>
        <fullName evidence="3">ABC-type protease/lipase transport system, ATPase and permease components</fullName>
    </submittedName>
    <submittedName>
        <fullName evidence="2">DUF4214 domain-containing protein</fullName>
    </submittedName>
</protein>
<evidence type="ECO:0000313" key="5">
    <source>
        <dbReference type="Proteomes" id="UP000594967"/>
    </source>
</evidence>
<reference evidence="2 5" key="2">
    <citation type="submission" date="2020-12" db="EMBL/GenBank/DDBJ databases">
        <title>FDA dAtabase for Regulatory Grade micrObial Sequences (FDA-ARGOS): Supporting development and validation of Infectious Disease Dx tests.</title>
        <authorList>
            <person name="Sproer C."/>
            <person name="Gronow S."/>
            <person name="Severitt S."/>
            <person name="Schroder I."/>
            <person name="Tallon L."/>
            <person name="Sadzewicz L."/>
            <person name="Zhao X."/>
            <person name="Boylan J."/>
            <person name="Ott S."/>
            <person name="Bowen H."/>
            <person name="Vavikolanu K."/>
            <person name="Mehta A."/>
            <person name="Aluvathingal J."/>
            <person name="Nadendla S."/>
            <person name="Lowell S."/>
            <person name="Myers T."/>
            <person name="Yan Y."/>
            <person name="Sichtig H."/>
        </authorList>
    </citation>
    <scope>NUCLEOTIDE SEQUENCE [LARGE SCALE GENOMIC DNA]</scope>
    <source>
        <strain evidence="2 5">FDAARGOS_907</strain>
    </source>
</reference>
<dbReference type="Proteomes" id="UP000248897">
    <property type="component" value="Chromosome 1"/>
</dbReference>
<evidence type="ECO:0000313" key="2">
    <source>
        <dbReference type="EMBL" id="QPS21709.1"/>
    </source>
</evidence>
<keyword evidence="3" id="KW-0645">Protease</keyword>
<dbReference type="RefSeq" id="WP_063200039.1">
    <property type="nucleotide sequence ID" value="NZ_CAMITG010000003.1"/>
</dbReference>
<evidence type="ECO:0000259" key="1">
    <source>
        <dbReference type="Pfam" id="PF13946"/>
    </source>
</evidence>
<dbReference type="GO" id="GO:0008233">
    <property type="term" value="F:peptidase activity"/>
    <property type="evidence" value="ECO:0007669"/>
    <property type="project" value="UniProtKB-KW"/>
</dbReference>
<keyword evidence="3" id="KW-0378">Hydrolase</keyword>
<dbReference type="Proteomes" id="UP000594967">
    <property type="component" value="Chromosome"/>
</dbReference>
<dbReference type="GO" id="GO:0006508">
    <property type="term" value="P:proteolysis"/>
    <property type="evidence" value="ECO:0007669"/>
    <property type="project" value="UniProtKB-KW"/>
</dbReference>
<keyword evidence="5" id="KW-1185">Reference proteome</keyword>
<feature type="domain" description="DUF4214" evidence="1">
    <location>
        <begin position="206"/>
        <end position="258"/>
    </location>
</feature>
<accession>A0A2X4UJA7</accession>
<dbReference type="AlphaFoldDB" id="A0A2X4UJA7"/>
<organism evidence="3 4">
    <name type="scientific">Serratia plymuthica</name>
    <dbReference type="NCBI Taxonomy" id="82996"/>
    <lineage>
        <taxon>Bacteria</taxon>
        <taxon>Pseudomonadati</taxon>
        <taxon>Pseudomonadota</taxon>
        <taxon>Gammaproteobacteria</taxon>
        <taxon>Enterobacterales</taxon>
        <taxon>Yersiniaceae</taxon>
        <taxon>Serratia</taxon>
    </lineage>
</organism>